<keyword evidence="1" id="KW-0175">Coiled coil</keyword>
<dbReference type="InterPro" id="IPR005312">
    <property type="entry name" value="DUF1759"/>
</dbReference>
<feature type="compositionally biased region" description="Low complexity" evidence="2">
    <location>
        <begin position="113"/>
        <end position="127"/>
    </location>
</feature>
<dbReference type="OMA" id="QIFETHA"/>
<proteinExistence type="predicted"/>
<dbReference type="PANTHER" id="PTHR47331">
    <property type="entry name" value="PHD-TYPE DOMAIN-CONTAINING PROTEIN"/>
    <property type="match status" value="1"/>
</dbReference>
<organism evidence="3 4">
    <name type="scientific">Patiria miniata</name>
    <name type="common">Bat star</name>
    <name type="synonym">Asterina miniata</name>
    <dbReference type="NCBI Taxonomy" id="46514"/>
    <lineage>
        <taxon>Eukaryota</taxon>
        <taxon>Metazoa</taxon>
        <taxon>Echinodermata</taxon>
        <taxon>Eleutherozoa</taxon>
        <taxon>Asterozoa</taxon>
        <taxon>Asteroidea</taxon>
        <taxon>Valvatacea</taxon>
        <taxon>Valvatida</taxon>
        <taxon>Asterinidae</taxon>
        <taxon>Patiria</taxon>
    </lineage>
</organism>
<name>A0A914AH20_PATMI</name>
<dbReference type="OrthoDB" id="10061868at2759"/>
<evidence type="ECO:0000256" key="1">
    <source>
        <dbReference type="SAM" id="Coils"/>
    </source>
</evidence>
<dbReference type="Pfam" id="PF03564">
    <property type="entry name" value="DUF1759"/>
    <property type="match status" value="1"/>
</dbReference>
<dbReference type="Proteomes" id="UP000887568">
    <property type="component" value="Unplaced"/>
</dbReference>
<dbReference type="GeneID" id="119733704"/>
<reference evidence="3" key="1">
    <citation type="submission" date="2022-11" db="UniProtKB">
        <authorList>
            <consortium name="EnsemblMetazoa"/>
        </authorList>
    </citation>
    <scope>IDENTIFICATION</scope>
</reference>
<accession>A0A914AH20</accession>
<keyword evidence="4" id="KW-1185">Reference proteome</keyword>
<dbReference type="EnsemblMetazoa" id="XM_038207089.1">
    <property type="protein sequence ID" value="XP_038063017.1"/>
    <property type="gene ID" value="LOC119733704"/>
</dbReference>
<evidence type="ECO:0000256" key="2">
    <source>
        <dbReference type="SAM" id="MobiDB-lite"/>
    </source>
</evidence>
<sequence length="501" mass="55536">MADVNKLKLTRRNTKGQLTRTLTTINDLVKEEVIDLELVKKFITKAERQFEKLEEKHSELMEVIEEQMEFEDGEKWMGDCESQFVQIILHARQVVNDQSQSSVTDKPCPPLPTTSQPSPTCTAPTQPVSTGTVQATSSNPTHTVPTKPVSTGTVQAASSDPTHTVPTKPVSTGTVSAASSAALPTPPATSHPTSSAPKMARMKFPTFSGNIRDYKRFKELFIHCSAGLTEIECFYQLTESMVNAKERNRVKGCINVTRAWQVLDEYYGDSDKIVDSLLRDLDNLKTYEIKGRVNLPAMSRFVQTLQIFETHAEAIGLSGELNSKIMLSQIKQKLPEEHRIAYEPCGDAPVILPDQLRQYEHLSQVHIHVAPSQTIDLLLGVDNTHLMIWEDYICGEKFDEPVAVRCPLGWFIQGGRSTSSATLVNYVNVSAIGPLEEFLGLEAVGLDLRDVDVLPISLTRTQLMTCSGVSLNCPTGPMKFDCHGRDHQMTCLTTTTMLSRG</sequence>
<feature type="compositionally biased region" description="Polar residues" evidence="2">
    <location>
        <begin position="128"/>
        <end position="175"/>
    </location>
</feature>
<feature type="region of interest" description="Disordered" evidence="2">
    <location>
        <begin position="98"/>
        <end position="200"/>
    </location>
</feature>
<evidence type="ECO:0000313" key="4">
    <source>
        <dbReference type="Proteomes" id="UP000887568"/>
    </source>
</evidence>
<dbReference type="RefSeq" id="XP_038063017.1">
    <property type="nucleotide sequence ID" value="XM_038207089.1"/>
</dbReference>
<evidence type="ECO:0000313" key="3">
    <source>
        <dbReference type="EnsemblMetazoa" id="XP_038063017.1"/>
    </source>
</evidence>
<protein>
    <submittedName>
        <fullName evidence="3">Uncharacterized protein</fullName>
    </submittedName>
</protein>
<dbReference type="AlphaFoldDB" id="A0A914AH20"/>
<feature type="coiled-coil region" evidence="1">
    <location>
        <begin position="36"/>
        <end position="63"/>
    </location>
</feature>